<dbReference type="AlphaFoldDB" id="B6W9X9"/>
<proteinExistence type="predicted"/>
<reference evidence="1 2" key="1">
    <citation type="submission" date="2008-09" db="EMBL/GenBank/DDBJ databases">
        <authorList>
            <person name="Fulton L."/>
            <person name="Clifton S."/>
            <person name="Fulton B."/>
            <person name="Xu J."/>
            <person name="Minx P."/>
            <person name="Pepin K.H."/>
            <person name="Johnson M."/>
            <person name="Thiruvilangam P."/>
            <person name="Bhonagiri V."/>
            <person name="Nash W.E."/>
            <person name="Mardis E.R."/>
            <person name="Wilson R.K."/>
        </authorList>
    </citation>
    <scope>NUCLEOTIDE SEQUENCE [LARGE SCALE GENOMIC DNA]</scope>
    <source>
        <strain evidence="1 2">DSM 7454</strain>
    </source>
</reference>
<accession>B6W9X9</accession>
<protein>
    <submittedName>
        <fullName evidence="1">Uncharacterized protein</fullName>
    </submittedName>
</protein>
<gene>
    <name evidence="1" type="ORF">ANHYDRO_01405</name>
</gene>
<evidence type="ECO:0000313" key="1">
    <source>
        <dbReference type="EMBL" id="EEB35739.1"/>
    </source>
</evidence>
<dbReference type="Proteomes" id="UP000005451">
    <property type="component" value="Unassembled WGS sequence"/>
</dbReference>
<dbReference type="eggNOG" id="ENOG5032R6G">
    <property type="taxonomic scope" value="Bacteria"/>
</dbReference>
<name>B6W9X9_9FIRM</name>
<evidence type="ECO:0000313" key="2">
    <source>
        <dbReference type="Proteomes" id="UP000005451"/>
    </source>
</evidence>
<dbReference type="STRING" id="561177.ANHYDRO_01405"/>
<dbReference type="RefSeq" id="WP_004814596.1">
    <property type="nucleotide sequence ID" value="NZ_ABXA01000036.1"/>
</dbReference>
<dbReference type="EMBL" id="ABXA01000036">
    <property type="protein sequence ID" value="EEB35739.1"/>
    <property type="molecule type" value="Genomic_DNA"/>
</dbReference>
<comment type="caution">
    <text evidence="1">The sequence shown here is derived from an EMBL/GenBank/DDBJ whole genome shotgun (WGS) entry which is preliminary data.</text>
</comment>
<reference evidence="1 2" key="2">
    <citation type="submission" date="2008-10" db="EMBL/GenBank/DDBJ databases">
        <title>Draft genome sequence of Anaerococcus hydrogenalis (DSM 7454).</title>
        <authorList>
            <person name="Sudarsanam P."/>
            <person name="Ley R."/>
            <person name="Guruge J."/>
            <person name="Turnbaugh P.J."/>
            <person name="Mahowald M."/>
            <person name="Liep D."/>
            <person name="Gordon J."/>
        </authorList>
    </citation>
    <scope>NUCLEOTIDE SEQUENCE [LARGE SCALE GENOMIC DNA]</scope>
    <source>
        <strain evidence="1 2">DSM 7454</strain>
    </source>
</reference>
<organism evidence="1 2">
    <name type="scientific">Anaerococcus hydrogenalis DSM 7454</name>
    <dbReference type="NCBI Taxonomy" id="561177"/>
    <lineage>
        <taxon>Bacteria</taxon>
        <taxon>Bacillati</taxon>
        <taxon>Bacillota</taxon>
        <taxon>Tissierellia</taxon>
        <taxon>Tissierellales</taxon>
        <taxon>Peptoniphilaceae</taxon>
        <taxon>Anaerococcus</taxon>
    </lineage>
</organism>
<sequence>MTNLEQDKRIKKEINKFRKFIKDLDTEEKRMAMNMVNELAFMKITLEDLKKEVNANGVVTEMPQGEYSITRENPALKSYNTMIQRYNSTLKQLDDYINKISPQTDELDTLSQFLQKR</sequence>